<sequence length="314" mass="33483">MAVPRVPPAGVWCPAVTFFDQYSDTVDLAAQARFFTYLSRSGLTGLVVLGTTSEAFLLTREERAQVIKTARDAVGPDFPLMAGVGGHSTKQVLEHIEDAQQAGANYALVLPAAYFGKATTRSVISTFYDYISCTSPLPVVIYNFPAVCNGIDMDSEHITEMALRDPNIVGVKLSCGSAGKIPRLAAELLPEDFSIFAGQSDFLIAGLSVGSAGCIAAFANVFPKTVAKIYELYKAGQIKEALELHQKAALAESPCKYGIATTKYAAALYAAKAAGIDDAEVKLLPRRPYEPPTGEQKEDVRSMMAEIAGIEAGL</sequence>
<accession>A0ACB8UZ09</accession>
<dbReference type="EMBL" id="JALBCA010000034">
    <property type="protein sequence ID" value="KAI2387986.1"/>
    <property type="molecule type" value="Genomic_DNA"/>
</dbReference>
<organism evidence="1">
    <name type="scientific">Ophidiomyces ophidiicola</name>
    <dbReference type="NCBI Taxonomy" id="1387563"/>
    <lineage>
        <taxon>Eukaryota</taxon>
        <taxon>Fungi</taxon>
        <taxon>Dikarya</taxon>
        <taxon>Ascomycota</taxon>
        <taxon>Pezizomycotina</taxon>
        <taxon>Eurotiomycetes</taxon>
        <taxon>Eurotiomycetidae</taxon>
        <taxon>Onygenales</taxon>
        <taxon>Onygenaceae</taxon>
        <taxon>Ophidiomyces</taxon>
    </lineage>
</organism>
<proteinExistence type="predicted"/>
<protein>
    <submittedName>
        <fullName evidence="1">Uncharacterized protein</fullName>
    </submittedName>
</protein>
<reference evidence="1" key="1">
    <citation type="journal article" date="2022" name="bioRxiv">
        <title>Population genetic analysis of Ophidiomyces ophidiicola, the causative agent of snake fungal disease, indicates recent introductions to the USA.</title>
        <authorList>
            <person name="Ladner J.T."/>
            <person name="Palmer J.M."/>
            <person name="Ettinger C.L."/>
            <person name="Stajich J.E."/>
            <person name="Farrell T.M."/>
            <person name="Glorioso B.M."/>
            <person name="Lawson B."/>
            <person name="Price S.J."/>
            <person name="Stengle A.G."/>
            <person name="Grear D.A."/>
            <person name="Lorch J.M."/>
        </authorList>
    </citation>
    <scope>NUCLEOTIDE SEQUENCE</scope>
    <source>
        <strain evidence="1">NWHC 24266-5</strain>
    </source>
</reference>
<name>A0ACB8UZ09_9EURO</name>
<evidence type="ECO:0000313" key="1">
    <source>
        <dbReference type="EMBL" id="KAI2387986.1"/>
    </source>
</evidence>
<gene>
    <name evidence="1" type="ORF">LOY88_002780</name>
</gene>
<comment type="caution">
    <text evidence="1">The sequence shown here is derived from an EMBL/GenBank/DDBJ whole genome shotgun (WGS) entry which is preliminary data.</text>
</comment>